<evidence type="ECO:0000259" key="1">
    <source>
        <dbReference type="Pfam" id="PF06251"/>
    </source>
</evidence>
<reference evidence="3" key="1">
    <citation type="submission" date="2005-09" db="EMBL/GenBank/DDBJ databases">
        <title>Annotation of Vibrio cholerae MO10.</title>
        <authorList>
            <person name="Colwell R."/>
            <person name="Grim C.J."/>
            <person name="Young S."/>
            <person name="Jaffe D."/>
            <person name="Gnerre S."/>
            <person name="Berlin A."/>
            <person name="Heiman D."/>
            <person name="Hepburn T."/>
            <person name="Shea T."/>
            <person name="Sykes S."/>
            <person name="Yandava C."/>
            <person name="Alvarado L."/>
            <person name="Kodira C."/>
            <person name="Borodovsky M."/>
            <person name="Heidelberg J."/>
            <person name="Lander E."/>
            <person name="Galagan J."/>
            <person name="Nusbaum C."/>
            <person name="Birren B."/>
        </authorList>
    </citation>
    <scope>NUCLEOTIDE SEQUENCE [LARGE SCALE GENOMIC DNA]</scope>
    <source>
        <strain evidence="3">MO10</strain>
    </source>
</reference>
<dbReference type="HOGENOM" id="CLU_962413_0_0_6"/>
<feature type="domain" description="Capsule biosynthesis GfcC-like N-terminal" evidence="2">
    <location>
        <begin position="69"/>
        <end position="178"/>
    </location>
</feature>
<dbReference type="InterPro" id="IPR046459">
    <property type="entry name" value="Caps_syn_GfcC_N"/>
</dbReference>
<dbReference type="Gene3D" id="3.10.20.700">
    <property type="match status" value="1"/>
</dbReference>
<dbReference type="Pfam" id="PF06251">
    <property type="entry name" value="Caps_syn_GfcC_C"/>
    <property type="match status" value="1"/>
</dbReference>
<dbReference type="RefSeq" id="WP_000336620.1">
    <property type="nucleotide sequence ID" value="NZ_DS990140.1"/>
</dbReference>
<protein>
    <submittedName>
        <fullName evidence="3">Uncharacterized protein</fullName>
    </submittedName>
</protein>
<evidence type="ECO:0000313" key="3">
    <source>
        <dbReference type="EMBL" id="EET25492.1"/>
    </source>
</evidence>
<reference evidence="3" key="2">
    <citation type="submission" date="2008-07" db="EMBL/GenBank/DDBJ databases">
        <authorList>
            <consortium name="Broad Institute Genome Sequencing Platform"/>
            <person name="Colwell R."/>
            <person name="Grim C.J."/>
            <person name="Young S."/>
            <person name="Jaffe D."/>
            <person name="Gnerre S."/>
            <person name="Berlin A."/>
            <person name="Heiman D."/>
            <person name="Hepburn T."/>
            <person name="Shea T."/>
            <person name="Sykes S."/>
            <person name="Alvarado L."/>
            <person name="Kodira C."/>
            <person name="Heidelberg J."/>
            <person name="Lander E."/>
            <person name="Galagan J."/>
            <person name="Nusbaum C."/>
            <person name="Birren B."/>
        </authorList>
    </citation>
    <scope>NUCLEOTIDE SEQUENCE [LARGE SCALE GENOMIC DNA]</scope>
    <source>
        <strain evidence="3">MO10</strain>
    </source>
</reference>
<dbReference type="EMBL" id="DS990140">
    <property type="protein sequence ID" value="EET25492.1"/>
    <property type="molecule type" value="Genomic_DNA"/>
</dbReference>
<accession>A0A0X1L4P3</accession>
<sequence length="288" mass="32136">MCQTDLLFRLRSPFKICRSPIKKRAWSFITSRGWLTLAAAISGHSLCVAAPLATSLEVRVAHNNQAIHSTRLSFSEPMRLDSAVMQTLEQAGLNTQQVEWPSAGLFDLSHAFLFKRDVLLKLADQQSSAPPTQQALWASLIAQLRQAEFAKRLFISVDPDWTRIAPQHNPRLNGSWLLTLNSKSTQVSVYGAVNQPGDVIWHNRLSAKDYAHAAGLIDEQISEIVVIQPDGIAQKHAVAYWNQDFNEVAPGAIVYVPLPLKRAFFDPTVTDADLNQLVIELLRNRLPL</sequence>
<feature type="domain" description="Capsule biosynthesis GfcC-like C-terminal" evidence="1">
    <location>
        <begin position="195"/>
        <end position="287"/>
    </location>
</feature>
<proteinExistence type="predicted"/>
<name>A0A0X1L4P3_VIBCO</name>
<dbReference type="Pfam" id="PF20616">
    <property type="entry name" value="Caps_syn_GfcC_N"/>
    <property type="match status" value="1"/>
</dbReference>
<dbReference type="Gene3D" id="3.10.560.10">
    <property type="entry name" value="Outer membrane lipoprotein wza domain like"/>
    <property type="match status" value="1"/>
</dbReference>
<evidence type="ECO:0000259" key="2">
    <source>
        <dbReference type="Pfam" id="PF20616"/>
    </source>
</evidence>
<gene>
    <name evidence="3" type="ORF">VchoM_03519</name>
</gene>
<dbReference type="InterPro" id="IPR010425">
    <property type="entry name" value="Caps_synth_GfcC-like_C"/>
</dbReference>
<organism evidence="3">
    <name type="scientific">Vibrio cholerae (strain MO10)</name>
    <dbReference type="NCBI Taxonomy" id="345072"/>
    <lineage>
        <taxon>Bacteria</taxon>
        <taxon>Pseudomonadati</taxon>
        <taxon>Pseudomonadota</taxon>
        <taxon>Gammaproteobacteria</taxon>
        <taxon>Vibrionales</taxon>
        <taxon>Vibrionaceae</taxon>
        <taxon>Vibrio</taxon>
    </lineage>
</organism>
<dbReference type="AlphaFoldDB" id="A0A0X1L4P3"/>
<dbReference type="Proteomes" id="UP000004687">
    <property type="component" value="Unassembled WGS sequence"/>
</dbReference>